<dbReference type="Proteomes" id="UP000726737">
    <property type="component" value="Unassembled WGS sequence"/>
</dbReference>
<sequence length="176" mass="18749">MSRKLDRSKSAPRALDQASRIRQLRHHLESLERDNFVALNEYEAIIATAAAAANTPGPAKQNPNIADPIVGGSSLSLSSVSGIATPTGRSKSKKSLTSASGPSGLLANDLISIGDISGQGLRRPTLPKKPLHVLIDESGIADFDPDVPTYLTANVGPSQYPERQFCSVCGWKGRYR</sequence>
<feature type="region of interest" description="Disordered" evidence="1">
    <location>
        <begin position="81"/>
        <end position="101"/>
    </location>
</feature>
<dbReference type="EMBL" id="JAAAJA010000197">
    <property type="protein sequence ID" value="KAG0259070.1"/>
    <property type="molecule type" value="Genomic_DNA"/>
</dbReference>
<evidence type="ECO:0000313" key="2">
    <source>
        <dbReference type="EMBL" id="KAG0259070.1"/>
    </source>
</evidence>
<dbReference type="OrthoDB" id="74807at2759"/>
<keyword evidence="3" id="KW-1185">Reference proteome</keyword>
<evidence type="ECO:0000256" key="1">
    <source>
        <dbReference type="SAM" id="MobiDB-lite"/>
    </source>
</evidence>
<gene>
    <name evidence="2" type="ORF">BG011_002850</name>
</gene>
<evidence type="ECO:0000313" key="3">
    <source>
        <dbReference type="Proteomes" id="UP000726737"/>
    </source>
</evidence>
<proteinExistence type="predicted"/>
<comment type="caution">
    <text evidence="2">The sequence shown here is derived from an EMBL/GenBank/DDBJ whole genome shotgun (WGS) entry which is preliminary data.</text>
</comment>
<protein>
    <submittedName>
        <fullName evidence="2">Uncharacterized protein</fullName>
    </submittedName>
</protein>
<name>A0A9P6U4C7_9FUNG</name>
<dbReference type="AlphaFoldDB" id="A0A9P6U4C7"/>
<organism evidence="2 3">
    <name type="scientific">Mortierella polycephala</name>
    <dbReference type="NCBI Taxonomy" id="41804"/>
    <lineage>
        <taxon>Eukaryota</taxon>
        <taxon>Fungi</taxon>
        <taxon>Fungi incertae sedis</taxon>
        <taxon>Mucoromycota</taxon>
        <taxon>Mortierellomycotina</taxon>
        <taxon>Mortierellomycetes</taxon>
        <taxon>Mortierellales</taxon>
        <taxon>Mortierellaceae</taxon>
        <taxon>Mortierella</taxon>
    </lineage>
</organism>
<accession>A0A9P6U4C7</accession>
<reference evidence="2" key="1">
    <citation type="journal article" date="2020" name="Fungal Divers.">
        <title>Resolving the Mortierellaceae phylogeny through synthesis of multi-gene phylogenetics and phylogenomics.</title>
        <authorList>
            <person name="Vandepol N."/>
            <person name="Liber J."/>
            <person name="Desiro A."/>
            <person name="Na H."/>
            <person name="Kennedy M."/>
            <person name="Barry K."/>
            <person name="Grigoriev I.V."/>
            <person name="Miller A.N."/>
            <person name="O'Donnell K."/>
            <person name="Stajich J.E."/>
            <person name="Bonito G."/>
        </authorList>
    </citation>
    <scope>NUCLEOTIDE SEQUENCE</scope>
    <source>
        <strain evidence="2">KOD948</strain>
    </source>
</reference>